<organism evidence="3 4">
    <name type="scientific">Lepidopterella palustris CBS 459.81</name>
    <dbReference type="NCBI Taxonomy" id="1314670"/>
    <lineage>
        <taxon>Eukaryota</taxon>
        <taxon>Fungi</taxon>
        <taxon>Dikarya</taxon>
        <taxon>Ascomycota</taxon>
        <taxon>Pezizomycotina</taxon>
        <taxon>Dothideomycetes</taxon>
        <taxon>Pleosporomycetidae</taxon>
        <taxon>Mytilinidiales</taxon>
        <taxon>Argynnaceae</taxon>
        <taxon>Lepidopterella</taxon>
    </lineage>
</organism>
<dbReference type="Pfam" id="PF24864">
    <property type="entry name" value="DUF7730"/>
    <property type="match status" value="1"/>
</dbReference>
<evidence type="ECO:0000259" key="2">
    <source>
        <dbReference type="Pfam" id="PF24864"/>
    </source>
</evidence>
<reference evidence="3 4" key="1">
    <citation type="journal article" date="2016" name="Nat. Commun.">
        <title>Ectomycorrhizal ecology is imprinted in the genome of the dominant symbiotic fungus Cenococcum geophilum.</title>
        <authorList>
            <consortium name="DOE Joint Genome Institute"/>
            <person name="Peter M."/>
            <person name="Kohler A."/>
            <person name="Ohm R.A."/>
            <person name="Kuo A."/>
            <person name="Krutzmann J."/>
            <person name="Morin E."/>
            <person name="Arend M."/>
            <person name="Barry K.W."/>
            <person name="Binder M."/>
            <person name="Choi C."/>
            <person name="Clum A."/>
            <person name="Copeland A."/>
            <person name="Grisel N."/>
            <person name="Haridas S."/>
            <person name="Kipfer T."/>
            <person name="LaButti K."/>
            <person name="Lindquist E."/>
            <person name="Lipzen A."/>
            <person name="Maire R."/>
            <person name="Meier B."/>
            <person name="Mihaltcheva S."/>
            <person name="Molinier V."/>
            <person name="Murat C."/>
            <person name="Poggeler S."/>
            <person name="Quandt C.A."/>
            <person name="Sperisen C."/>
            <person name="Tritt A."/>
            <person name="Tisserant E."/>
            <person name="Crous P.W."/>
            <person name="Henrissat B."/>
            <person name="Nehls U."/>
            <person name="Egli S."/>
            <person name="Spatafora J.W."/>
            <person name="Grigoriev I.V."/>
            <person name="Martin F.M."/>
        </authorList>
    </citation>
    <scope>NUCLEOTIDE SEQUENCE [LARGE SCALE GENOMIC DNA]</scope>
    <source>
        <strain evidence="3 4">CBS 459.81</strain>
    </source>
</reference>
<proteinExistence type="predicted"/>
<dbReference type="Proteomes" id="UP000250266">
    <property type="component" value="Unassembled WGS sequence"/>
</dbReference>
<dbReference type="PANTHER" id="PTHR38790">
    <property type="entry name" value="2EXR DOMAIN-CONTAINING PROTEIN-RELATED"/>
    <property type="match status" value="1"/>
</dbReference>
<gene>
    <name evidence="3" type="ORF">K432DRAFT_387092</name>
</gene>
<evidence type="ECO:0000313" key="3">
    <source>
        <dbReference type="EMBL" id="OCK73960.1"/>
    </source>
</evidence>
<keyword evidence="4" id="KW-1185">Reference proteome</keyword>
<evidence type="ECO:0000256" key="1">
    <source>
        <dbReference type="SAM" id="MobiDB-lite"/>
    </source>
</evidence>
<name>A0A8E2DY71_9PEZI</name>
<dbReference type="InterPro" id="IPR056632">
    <property type="entry name" value="DUF7730"/>
</dbReference>
<protein>
    <recommendedName>
        <fullName evidence="2">DUF7730 domain-containing protein</fullName>
    </recommendedName>
</protein>
<dbReference type="OrthoDB" id="4757095at2759"/>
<accession>A0A8E2DY71</accession>
<dbReference type="PANTHER" id="PTHR38790:SF9">
    <property type="entry name" value="F-BOX DOMAIN-CONTAINING PROTEIN"/>
    <property type="match status" value="1"/>
</dbReference>
<feature type="region of interest" description="Disordered" evidence="1">
    <location>
        <begin position="1"/>
        <end position="35"/>
    </location>
</feature>
<feature type="domain" description="DUF7730" evidence="2">
    <location>
        <begin position="59"/>
        <end position="288"/>
    </location>
</feature>
<dbReference type="EMBL" id="KV745603">
    <property type="protein sequence ID" value="OCK73960.1"/>
    <property type="molecule type" value="Genomic_DNA"/>
</dbReference>
<dbReference type="AlphaFoldDB" id="A0A8E2DY71"/>
<evidence type="ECO:0000313" key="4">
    <source>
        <dbReference type="Proteomes" id="UP000250266"/>
    </source>
</evidence>
<sequence length="300" mass="34679">MHRGEGKSKRHPLRRLQLDRNKITRPSLSPLSPTGIPKIRHALSLTSSPEAEPQRTAYQFSSLFFQKLPLELRRMVYAEALGGKVVHFTSLPRRRLGHFLCREAGQGRGTKREGGWGCACRINDSRVYKRMDGMVLALLLTCRQAYSESIEFLYTHTTFSILYTPHLLHLSLLLPAPRLSSIRTLCIRWHIRGLPYYTRPGRPGVAFPEDTAHWQRLWQIIANLQGLRDLYVVLVDINWKEQWLALEKTLLEPVKLVVRPERFELVLPWEESDVGIDVGASACRLRRPPRVMDEEEGEDW</sequence>